<feature type="non-terminal residue" evidence="1">
    <location>
        <position position="1"/>
    </location>
</feature>
<proteinExistence type="predicted"/>
<protein>
    <submittedName>
        <fullName evidence="1">CAZy families GH42 protein</fullName>
    </submittedName>
</protein>
<accession>A0A060BNT3</accession>
<evidence type="ECO:0000313" key="1">
    <source>
        <dbReference type="EMBL" id="AIA85928.1"/>
    </source>
</evidence>
<sequence>VWGGYAAVTRHRYGEGSAEWIGTLPDGRSMIGIIRDAVAHAGIGLVDAPDGVSVRRGVNVRGEDVTYLLNYSGEDVTVMSPAAGEVVVAPEVMSIDGTVDEKATAALSVHRGDRVRRGDALEIPSWNLVAVVGA</sequence>
<dbReference type="Gene3D" id="3.40.50.880">
    <property type="match status" value="1"/>
</dbReference>
<dbReference type="AlphaFoldDB" id="A0A060BNT3"/>
<reference evidence="1" key="1">
    <citation type="journal article" date="2013" name="Environ. Microbiol.">
        <title>Seasonally variable intestinal metagenomes of the red palm weevil (Rhynchophorus ferrugineus).</title>
        <authorList>
            <person name="Jia S."/>
            <person name="Zhang X."/>
            <person name="Zhang G."/>
            <person name="Yin A."/>
            <person name="Zhang S."/>
            <person name="Li F."/>
            <person name="Wang L."/>
            <person name="Zhao D."/>
            <person name="Yun Q."/>
            <person name="Tala"/>
            <person name="Wang J."/>
            <person name="Sun G."/>
            <person name="Baabdullah M."/>
            <person name="Yu X."/>
            <person name="Hu S."/>
            <person name="Al-Mssallem I.S."/>
            <person name="Yu J."/>
        </authorList>
    </citation>
    <scope>NUCLEOTIDE SEQUENCE</scope>
</reference>
<dbReference type="InterPro" id="IPR029062">
    <property type="entry name" value="Class_I_gatase-like"/>
</dbReference>
<dbReference type="EMBL" id="KF118666">
    <property type="protein sequence ID" value="AIA85928.1"/>
    <property type="molecule type" value="Genomic_DNA"/>
</dbReference>
<name>A0A060BNT3_9BIFI</name>
<organism evidence="1">
    <name type="scientific">uncultured Bifidobacterium sp</name>
    <dbReference type="NCBI Taxonomy" id="165187"/>
    <lineage>
        <taxon>Bacteria</taxon>
        <taxon>Bacillati</taxon>
        <taxon>Actinomycetota</taxon>
        <taxon>Actinomycetes</taxon>
        <taxon>Bifidobacteriales</taxon>
        <taxon>Bifidobacteriaceae</taxon>
        <taxon>Bifidobacterium</taxon>
        <taxon>environmental samples</taxon>
    </lineage>
</organism>